<gene>
    <name evidence="2" type="ORF">CAL26_16960</name>
</gene>
<dbReference type="EMBL" id="NEVJ01000003">
    <property type="protein sequence ID" value="OZI19325.1"/>
    <property type="molecule type" value="Genomic_DNA"/>
</dbReference>
<name>A0A261R2P5_9BORD</name>
<feature type="chain" id="PRO_5012582495" evidence="1">
    <location>
        <begin position="27"/>
        <end position="142"/>
    </location>
</feature>
<keyword evidence="3" id="KW-1185">Reference proteome</keyword>
<dbReference type="AlphaFoldDB" id="A0A261R2P5"/>
<evidence type="ECO:0000313" key="3">
    <source>
        <dbReference type="Proteomes" id="UP000216857"/>
    </source>
</evidence>
<accession>A0A261R2P5</accession>
<proteinExistence type="predicted"/>
<organism evidence="2 3">
    <name type="scientific">Bordetella genomosp. 9</name>
    <dbReference type="NCBI Taxonomy" id="1416803"/>
    <lineage>
        <taxon>Bacteria</taxon>
        <taxon>Pseudomonadati</taxon>
        <taxon>Pseudomonadota</taxon>
        <taxon>Betaproteobacteria</taxon>
        <taxon>Burkholderiales</taxon>
        <taxon>Alcaligenaceae</taxon>
        <taxon>Bordetella</taxon>
    </lineage>
</organism>
<protein>
    <submittedName>
        <fullName evidence="2">Uncharacterized protein</fullName>
    </submittedName>
</protein>
<reference evidence="2" key="1">
    <citation type="submission" date="2017-05" db="EMBL/GenBank/DDBJ databases">
        <title>Complete and WGS of Bordetella genogroups.</title>
        <authorList>
            <person name="Spilker T."/>
            <person name="Lipuma J."/>
        </authorList>
    </citation>
    <scope>NUCLEOTIDE SEQUENCE</scope>
    <source>
        <strain evidence="2">AU21707</strain>
    </source>
</reference>
<comment type="caution">
    <text evidence="2">The sequence shown here is derived from an EMBL/GenBank/DDBJ whole genome shotgun (WGS) entry which is preliminary data.</text>
</comment>
<feature type="signal peptide" evidence="1">
    <location>
        <begin position="1"/>
        <end position="26"/>
    </location>
</feature>
<sequence>MRARQARYFSATSLALLCCLPGLLRAEDSQRGGWTVGAGSTTVLAEYYEIQASDCRALRAPPVVVKTRPTQGKLVINTTTGQADKPAKCRNVQVPVTRVLYHADSRPGRDAVGWEIFFQSRELGTRSVQGTVTVTARQPPGR</sequence>
<dbReference type="Proteomes" id="UP000216857">
    <property type="component" value="Unassembled WGS sequence"/>
</dbReference>
<evidence type="ECO:0000256" key="1">
    <source>
        <dbReference type="SAM" id="SignalP"/>
    </source>
</evidence>
<evidence type="ECO:0000313" key="2">
    <source>
        <dbReference type="EMBL" id="OZI19325.1"/>
    </source>
</evidence>
<keyword evidence="1" id="KW-0732">Signal</keyword>